<feature type="chain" id="PRO_5042930507" description="Yeast cell wall synthesis Kre9/Knh1-like N-terminal domain-containing protein" evidence="3">
    <location>
        <begin position="20"/>
        <end position="220"/>
    </location>
</feature>
<gene>
    <name evidence="5" type="ORF">GRF29_77g1397330</name>
</gene>
<evidence type="ECO:0000256" key="3">
    <source>
        <dbReference type="SAM" id="SignalP"/>
    </source>
</evidence>
<evidence type="ECO:0000259" key="4">
    <source>
        <dbReference type="Pfam" id="PF10342"/>
    </source>
</evidence>
<dbReference type="Pfam" id="PF10342">
    <property type="entry name" value="Kre9_KNH"/>
    <property type="match status" value="1"/>
</dbReference>
<feature type="domain" description="Yeast cell wall synthesis Kre9/Knh1-like N-terminal" evidence="4">
    <location>
        <begin position="27"/>
        <end position="105"/>
    </location>
</feature>
<accession>A0AAN6RIN6</accession>
<sequence length="220" mass="21888">MRFFELVLSGAALISATLAVEFNSWPESVKSGETITLTYSPKDAATTIILRKGPSGNLNTLDTLTTTSTGGSFEWEVPSDLVNGADYAFEIRQANAEPNYSGQFALTGSSATPSAASSSSAGYSTAESSSSASSASSTAVSTTVKTSVITSAASASSSILPSHGLNSTISTGTPSATTSEASTVSVTGGSPPVENTGAASSFGINAAAMFGAIGAFAYLA</sequence>
<dbReference type="PANTHER" id="PTHR40633:SF1">
    <property type="entry name" value="GPI ANCHORED SERINE-THREONINE RICH PROTEIN (AFU_ORTHOLOGUE AFUA_1G03630)"/>
    <property type="match status" value="1"/>
</dbReference>
<dbReference type="EMBL" id="WVTA01000007">
    <property type="protein sequence ID" value="KAK3208627.1"/>
    <property type="molecule type" value="Genomic_DNA"/>
</dbReference>
<evidence type="ECO:0000313" key="5">
    <source>
        <dbReference type="EMBL" id="KAK3208627.1"/>
    </source>
</evidence>
<organism evidence="5 6">
    <name type="scientific">Pseudopithomyces chartarum</name>
    <dbReference type="NCBI Taxonomy" id="1892770"/>
    <lineage>
        <taxon>Eukaryota</taxon>
        <taxon>Fungi</taxon>
        <taxon>Dikarya</taxon>
        <taxon>Ascomycota</taxon>
        <taxon>Pezizomycotina</taxon>
        <taxon>Dothideomycetes</taxon>
        <taxon>Pleosporomycetidae</taxon>
        <taxon>Pleosporales</taxon>
        <taxon>Massarineae</taxon>
        <taxon>Didymosphaeriaceae</taxon>
        <taxon>Pseudopithomyces</taxon>
    </lineage>
</organism>
<keyword evidence="6" id="KW-1185">Reference proteome</keyword>
<keyword evidence="1 3" id="KW-0732">Signal</keyword>
<feature type="signal peptide" evidence="3">
    <location>
        <begin position="1"/>
        <end position="19"/>
    </location>
</feature>
<evidence type="ECO:0000313" key="6">
    <source>
        <dbReference type="Proteomes" id="UP001280581"/>
    </source>
</evidence>
<dbReference type="InterPro" id="IPR018466">
    <property type="entry name" value="Kre9/Knh1-like_N"/>
</dbReference>
<name>A0AAN6RIN6_9PLEO</name>
<dbReference type="InterPro" id="IPR052982">
    <property type="entry name" value="SRP1/TIP1-like"/>
</dbReference>
<evidence type="ECO:0000256" key="1">
    <source>
        <dbReference type="ARBA" id="ARBA00022729"/>
    </source>
</evidence>
<dbReference type="PANTHER" id="PTHR40633">
    <property type="entry name" value="MATRIX PROTEIN, PUTATIVE (AFU_ORTHOLOGUE AFUA_8G05410)-RELATED"/>
    <property type="match status" value="1"/>
</dbReference>
<feature type="region of interest" description="Disordered" evidence="2">
    <location>
        <begin position="116"/>
        <end position="137"/>
    </location>
</feature>
<protein>
    <recommendedName>
        <fullName evidence="4">Yeast cell wall synthesis Kre9/Knh1-like N-terminal domain-containing protein</fullName>
    </recommendedName>
</protein>
<feature type="region of interest" description="Disordered" evidence="2">
    <location>
        <begin position="164"/>
        <end position="192"/>
    </location>
</feature>
<reference evidence="5 6" key="1">
    <citation type="submission" date="2021-02" db="EMBL/GenBank/DDBJ databases">
        <title>Genome assembly of Pseudopithomyces chartarum.</title>
        <authorList>
            <person name="Jauregui R."/>
            <person name="Singh J."/>
            <person name="Voisey C."/>
        </authorList>
    </citation>
    <scope>NUCLEOTIDE SEQUENCE [LARGE SCALE GENOMIC DNA]</scope>
    <source>
        <strain evidence="5 6">AGR01</strain>
    </source>
</reference>
<evidence type="ECO:0000256" key="2">
    <source>
        <dbReference type="SAM" id="MobiDB-lite"/>
    </source>
</evidence>
<feature type="compositionally biased region" description="Low complexity" evidence="2">
    <location>
        <begin position="170"/>
        <end position="190"/>
    </location>
</feature>
<dbReference type="AlphaFoldDB" id="A0AAN6RIN6"/>
<dbReference type="Proteomes" id="UP001280581">
    <property type="component" value="Unassembled WGS sequence"/>
</dbReference>
<comment type="caution">
    <text evidence="5">The sequence shown here is derived from an EMBL/GenBank/DDBJ whole genome shotgun (WGS) entry which is preliminary data.</text>
</comment>
<proteinExistence type="predicted"/>